<keyword evidence="4" id="KW-0677">Repeat</keyword>
<evidence type="ECO:0000313" key="8">
    <source>
        <dbReference type="Proteomes" id="UP000507470"/>
    </source>
</evidence>
<dbReference type="PROSITE" id="PS50092">
    <property type="entry name" value="TSP1"/>
    <property type="match status" value="4"/>
</dbReference>
<accession>A0A6J8ER31</accession>
<evidence type="ECO:0000256" key="3">
    <source>
        <dbReference type="ARBA" id="ARBA00022729"/>
    </source>
</evidence>
<comment type="subcellular location">
    <subcellularLocation>
        <location evidence="1">Secreted</location>
    </subcellularLocation>
</comment>
<keyword evidence="3" id="KW-0732">Signal</keyword>
<evidence type="ECO:0000256" key="6">
    <source>
        <dbReference type="SAM" id="Phobius"/>
    </source>
</evidence>
<dbReference type="SMART" id="SM00209">
    <property type="entry name" value="TSP1"/>
    <property type="match status" value="4"/>
</dbReference>
<evidence type="ECO:0000256" key="4">
    <source>
        <dbReference type="ARBA" id="ARBA00022737"/>
    </source>
</evidence>
<dbReference type="InterPro" id="IPR036383">
    <property type="entry name" value="TSP1_rpt_sf"/>
</dbReference>
<dbReference type="AlphaFoldDB" id="A0A6J8ER31"/>
<protein>
    <submittedName>
        <fullName evidence="7">HMCN</fullName>
    </submittedName>
</protein>
<dbReference type="InterPro" id="IPR000884">
    <property type="entry name" value="TSP1_rpt"/>
</dbReference>
<evidence type="ECO:0000256" key="5">
    <source>
        <dbReference type="ARBA" id="ARBA00023157"/>
    </source>
</evidence>
<gene>
    <name evidence="7" type="ORF">MCOR_54961</name>
</gene>
<proteinExistence type="predicted"/>
<sequence>MVKCDATCGGGVQKRTRYCNNPYPSAGGSTCSGMAEETLLCSDNNCPVNGDWSEWKVWSLCSSSCGSGNRTRTRLCDNPPPSYGGGYCNGNNLDLDSCNTYECPIDGDWSGWSPWNICSATCNGGIQDRTRKCDVPQPSNGGLYCNGTTIESRPCNNINCEIDGQWGTWQEWETCNTTCGNGFKQRIRKCDSPSPYFGGSECMGLDFDIQTCYQDKCPDAQLQTKEDTTILFPPVILGGVAVAVCIVFTAAITCIALFVFRGFRPGKVETRKRNGSNTKGIGELRVTSQQHDFDCVGRARRIQSGVYDTCSNTESNVYANTQFAADNIETGAHANIPCNDEEVYENLKTT</sequence>
<reference evidence="7 8" key="1">
    <citation type="submission" date="2020-06" db="EMBL/GenBank/DDBJ databases">
        <authorList>
            <person name="Li R."/>
            <person name="Bekaert M."/>
        </authorList>
    </citation>
    <scope>NUCLEOTIDE SEQUENCE [LARGE SCALE GENOMIC DNA]</scope>
    <source>
        <strain evidence="8">wild</strain>
    </source>
</reference>
<dbReference type="InterPro" id="IPR052065">
    <property type="entry name" value="Compl_asym_regulator"/>
</dbReference>
<dbReference type="PANTHER" id="PTHR22906">
    <property type="entry name" value="PROPERDIN"/>
    <property type="match status" value="1"/>
</dbReference>
<dbReference type="OrthoDB" id="6273859at2759"/>
<dbReference type="Gene3D" id="2.20.100.10">
    <property type="entry name" value="Thrombospondin type-1 (TSP1) repeat"/>
    <property type="match status" value="4"/>
</dbReference>
<evidence type="ECO:0000313" key="7">
    <source>
        <dbReference type="EMBL" id="CAC5422950.1"/>
    </source>
</evidence>
<dbReference type="Pfam" id="PF00090">
    <property type="entry name" value="TSP_1"/>
    <property type="match status" value="4"/>
</dbReference>
<keyword evidence="6" id="KW-0472">Membrane</keyword>
<dbReference type="PRINTS" id="PR01705">
    <property type="entry name" value="TSP1REPEAT"/>
</dbReference>
<evidence type="ECO:0000256" key="2">
    <source>
        <dbReference type="ARBA" id="ARBA00022525"/>
    </source>
</evidence>
<evidence type="ECO:0000256" key="1">
    <source>
        <dbReference type="ARBA" id="ARBA00004613"/>
    </source>
</evidence>
<dbReference type="EMBL" id="CACVKT020009703">
    <property type="protein sequence ID" value="CAC5422950.1"/>
    <property type="molecule type" value="Genomic_DNA"/>
</dbReference>
<name>A0A6J8ER31_MYTCO</name>
<dbReference type="Proteomes" id="UP000507470">
    <property type="component" value="Unassembled WGS sequence"/>
</dbReference>
<dbReference type="PANTHER" id="PTHR22906:SF43">
    <property type="entry name" value="PROPERDIN"/>
    <property type="match status" value="1"/>
</dbReference>
<keyword evidence="6" id="KW-1133">Transmembrane helix</keyword>
<feature type="transmembrane region" description="Helical" evidence="6">
    <location>
        <begin position="235"/>
        <end position="263"/>
    </location>
</feature>
<dbReference type="FunFam" id="2.20.100.10:FF:000007">
    <property type="entry name" value="Thrombospondin 1"/>
    <property type="match status" value="3"/>
</dbReference>
<dbReference type="SUPFAM" id="SSF82895">
    <property type="entry name" value="TSP-1 type 1 repeat"/>
    <property type="match status" value="4"/>
</dbReference>
<keyword evidence="5" id="KW-1015">Disulfide bond</keyword>
<keyword evidence="6" id="KW-0812">Transmembrane</keyword>
<keyword evidence="8" id="KW-1185">Reference proteome</keyword>
<organism evidence="7 8">
    <name type="scientific">Mytilus coruscus</name>
    <name type="common">Sea mussel</name>
    <dbReference type="NCBI Taxonomy" id="42192"/>
    <lineage>
        <taxon>Eukaryota</taxon>
        <taxon>Metazoa</taxon>
        <taxon>Spiralia</taxon>
        <taxon>Lophotrochozoa</taxon>
        <taxon>Mollusca</taxon>
        <taxon>Bivalvia</taxon>
        <taxon>Autobranchia</taxon>
        <taxon>Pteriomorphia</taxon>
        <taxon>Mytilida</taxon>
        <taxon>Mytiloidea</taxon>
        <taxon>Mytilidae</taxon>
        <taxon>Mytilinae</taxon>
        <taxon>Mytilus</taxon>
    </lineage>
</organism>
<keyword evidence="2" id="KW-0964">Secreted</keyword>